<name>A0A5P8D6P3_9CAUD</name>
<dbReference type="RefSeq" id="YP_009949602.1">
    <property type="nucleotide sequence ID" value="NC_051582.1"/>
</dbReference>
<organism evidence="1 2">
    <name type="scientific">Mycobacterium phage LilMcDreamy</name>
    <dbReference type="NCBI Taxonomy" id="2652422"/>
    <lineage>
        <taxon>Viruses</taxon>
        <taxon>Duplodnaviria</taxon>
        <taxon>Heunggongvirae</taxon>
        <taxon>Uroviricota</taxon>
        <taxon>Caudoviricetes</taxon>
        <taxon>Bclasvirinae</taxon>
        <taxon>Lilmcdreamyvirus</taxon>
        <taxon>Lilmcdreamyvirus lilmcdreamy</taxon>
    </lineage>
</organism>
<evidence type="ECO:0000313" key="1">
    <source>
        <dbReference type="EMBL" id="QFP94658.1"/>
    </source>
</evidence>
<accession>A0A5P8D6P3</accession>
<reference evidence="1 2" key="1">
    <citation type="submission" date="2019-08" db="EMBL/GenBank/DDBJ databases">
        <authorList>
            <person name="Lippold A."/>
            <person name="Marlatt M."/>
            <person name="Cooper K."/>
            <person name="Frohnapfel E."/>
            <person name="Glenski M."/>
            <person name="Johnson H."/>
            <person name="Johnson K."/>
            <person name="Tjaden E."/>
            <person name="Troeh S."/>
            <person name="Hayes S."/>
            <person name="Ettinger A.-S.H."/>
            <person name="Ettinger W.F."/>
            <person name="Haydock J."/>
            <person name="Anders K.R."/>
            <person name="Garlena R.A."/>
            <person name="Russell D.A."/>
            <person name="Pope W.H."/>
            <person name="Jacobs-Sera D."/>
            <person name="Hatfull G.F."/>
        </authorList>
    </citation>
    <scope>NUCLEOTIDE SEQUENCE [LARGE SCALE GENOMIC DNA]</scope>
</reference>
<dbReference type="GeneID" id="60321008"/>
<gene>
    <name evidence="1" type="primary">38</name>
    <name evidence="1" type="ORF">SEA_LILMCDREAMY_38</name>
</gene>
<proteinExistence type="predicted"/>
<dbReference type="EMBL" id="MN284893">
    <property type="protein sequence ID" value="QFP94658.1"/>
    <property type="molecule type" value="Genomic_DNA"/>
</dbReference>
<evidence type="ECO:0000313" key="2">
    <source>
        <dbReference type="Proteomes" id="UP000325405"/>
    </source>
</evidence>
<sequence>MPQLILPGGKPVTAIKVGTTDFKQIRIGSTLYWSKAMISDGFDPDGPLQRWINELRSGDLGALCTDVTGVLTDGLGNVVGSTVAFVEGGLNGSGKLVAQTGQNLADAYCGLWGGTAAPDGLIGLVNGIPIIGGFLADWLRGDIDIESIIGQIPIVGEIGRLIGLFPDVEGNILDPLNFVVDAFGNVIGTITCGEFKPTGGIFEGICFLIGVVGNAAKMMIPDGLMSLNKQVSRMRHPDLLPGDDGHLEVQIAEVGSPNYVTQVYRRYANDNSGARGVGMDFRNSQVSIVRRVAGAEVLVKPNLTSFGPSDTCRLIQTGNLHTLVKNGDPVGEWNDAAATAAKGSANRSVAMWMQGAKELTGSRLFSPSLNYLEAA</sequence>
<protein>
    <submittedName>
        <fullName evidence="1">Uncharacterized protein</fullName>
    </submittedName>
</protein>
<keyword evidence="2" id="KW-1185">Reference proteome</keyword>
<dbReference type="Proteomes" id="UP000325405">
    <property type="component" value="Segment"/>
</dbReference>
<dbReference type="KEGG" id="vg:60321008"/>